<dbReference type="Proteomes" id="UP000607311">
    <property type="component" value="Unassembled WGS sequence"/>
</dbReference>
<dbReference type="EMBL" id="BOPD01000046">
    <property type="protein sequence ID" value="GIJ36267.1"/>
    <property type="molecule type" value="Genomic_DNA"/>
</dbReference>
<accession>A0A9W5UWA0</accession>
<protein>
    <submittedName>
        <fullName evidence="1">Uncharacterized protein</fullName>
    </submittedName>
</protein>
<proteinExistence type="predicted"/>
<comment type="caution">
    <text evidence="1">The sequence shown here is derived from an EMBL/GenBank/DDBJ whole genome shotgun (WGS) entry which is preliminary data.</text>
</comment>
<evidence type="ECO:0000313" key="2">
    <source>
        <dbReference type="Proteomes" id="UP000607311"/>
    </source>
</evidence>
<evidence type="ECO:0000313" key="1">
    <source>
        <dbReference type="EMBL" id="GIJ36267.1"/>
    </source>
</evidence>
<reference evidence="1" key="1">
    <citation type="submission" date="2021-01" db="EMBL/GenBank/DDBJ databases">
        <title>Whole genome shotgun sequence of Verrucosispora sediminis NBRC 107745.</title>
        <authorList>
            <person name="Komaki H."/>
            <person name="Tamura T."/>
        </authorList>
    </citation>
    <scope>NUCLEOTIDE SEQUENCE</scope>
    <source>
        <strain evidence="1">NBRC 107745</strain>
    </source>
</reference>
<gene>
    <name evidence="1" type="ORF">Vse01_54150</name>
</gene>
<dbReference type="AlphaFoldDB" id="A0A9W5UWA0"/>
<sequence>MGKAPGPDEKCRAEAVNRPGWLTVHTYAVCEAEPCVVNGSGEIHRVVVVSDSPLQYRVTVRGRCVTDGVAYVDSGEWAPGALHLDGRRKRRVARTQQADGQLVAVHKRDNESVEVSVSWASVGYKGAGELDAPLTIQLDTRPSAP</sequence>
<keyword evidence="2" id="KW-1185">Reference proteome</keyword>
<organism evidence="1 2">
    <name type="scientific">Micromonospora sediminimaris</name>
    <dbReference type="NCBI Taxonomy" id="547162"/>
    <lineage>
        <taxon>Bacteria</taxon>
        <taxon>Bacillati</taxon>
        <taxon>Actinomycetota</taxon>
        <taxon>Actinomycetes</taxon>
        <taxon>Micromonosporales</taxon>
        <taxon>Micromonosporaceae</taxon>
        <taxon>Micromonospora</taxon>
    </lineage>
</organism>
<name>A0A9W5UWA0_9ACTN</name>